<comment type="similarity">
    <text evidence="5">Belongs to the copper transporter (Ctr) (TC 1.A.56) family. SLC31A subfamily.</text>
</comment>
<evidence type="ECO:0000256" key="5">
    <source>
        <dbReference type="RuleBase" id="RU367022"/>
    </source>
</evidence>
<keyword evidence="5" id="KW-0187">Copper transport</keyword>
<keyword evidence="5" id="KW-0813">Transport</keyword>
<dbReference type="PANTHER" id="PTHR12483:SF8">
    <property type="entry name" value="PROTEIN SLC31A2"/>
    <property type="match status" value="1"/>
</dbReference>
<dbReference type="Pfam" id="PF04145">
    <property type="entry name" value="Ctr"/>
    <property type="match status" value="1"/>
</dbReference>
<dbReference type="GO" id="GO:0031902">
    <property type="term" value="C:late endosome membrane"/>
    <property type="evidence" value="ECO:0007669"/>
    <property type="project" value="UniProtKB-SubCell"/>
</dbReference>
<dbReference type="Proteomes" id="UP001148018">
    <property type="component" value="Unassembled WGS sequence"/>
</dbReference>
<feature type="transmembrane region" description="Helical" evidence="5">
    <location>
        <begin position="44"/>
        <end position="65"/>
    </location>
</feature>
<evidence type="ECO:0000256" key="1">
    <source>
        <dbReference type="ARBA" id="ARBA00004107"/>
    </source>
</evidence>
<dbReference type="GO" id="GO:0005375">
    <property type="term" value="F:copper ion transmembrane transporter activity"/>
    <property type="evidence" value="ECO:0007669"/>
    <property type="project" value="UniProtKB-UniRule"/>
</dbReference>
<keyword evidence="5" id="KW-0186">Copper</keyword>
<dbReference type="OrthoDB" id="73901at2759"/>
<reference evidence="6" key="1">
    <citation type="submission" date="2022-07" db="EMBL/GenBank/DDBJ databases">
        <title>Chromosome-level genome of Muraenolepis orangiensis.</title>
        <authorList>
            <person name="Kim J."/>
        </authorList>
    </citation>
    <scope>NUCLEOTIDE SEQUENCE</scope>
    <source>
        <strain evidence="6">KU_S4_2022</strain>
        <tissue evidence="6">Muscle</tissue>
    </source>
</reference>
<evidence type="ECO:0000313" key="6">
    <source>
        <dbReference type="EMBL" id="KAJ3604768.1"/>
    </source>
</evidence>
<evidence type="ECO:0000256" key="2">
    <source>
        <dbReference type="ARBA" id="ARBA00022692"/>
    </source>
</evidence>
<keyword evidence="2 5" id="KW-0812">Transmembrane</keyword>
<gene>
    <name evidence="6" type="ORF">NHX12_026820</name>
</gene>
<dbReference type="EMBL" id="JANIIK010000043">
    <property type="protein sequence ID" value="KAJ3604768.1"/>
    <property type="molecule type" value="Genomic_DNA"/>
</dbReference>
<evidence type="ECO:0000256" key="3">
    <source>
        <dbReference type="ARBA" id="ARBA00022989"/>
    </source>
</evidence>
<keyword evidence="5" id="KW-0406">Ion transport</keyword>
<keyword evidence="3 5" id="KW-1133">Transmembrane helix</keyword>
<dbReference type="PANTHER" id="PTHR12483">
    <property type="entry name" value="SOLUTE CARRIER FAMILY 31 COPPER TRANSPORTERS"/>
    <property type="match status" value="1"/>
</dbReference>
<comment type="subcellular location">
    <subcellularLocation>
        <location evidence="1">Late endosome membrane</location>
        <topology evidence="1">Multi-pass membrane protein</topology>
    </subcellularLocation>
    <subcellularLocation>
        <location evidence="5">Membrane</location>
        <topology evidence="5">Multi-pass membrane protein</topology>
    </subcellularLocation>
</comment>
<feature type="transmembrane region" description="Helical" evidence="5">
    <location>
        <begin position="71"/>
        <end position="94"/>
    </location>
</feature>
<keyword evidence="4 5" id="KW-0472">Membrane</keyword>
<accession>A0A9Q0INN2</accession>
<name>A0A9Q0INN2_9TELE</name>
<dbReference type="InterPro" id="IPR007274">
    <property type="entry name" value="Cop_transporter"/>
</dbReference>
<organism evidence="6 7">
    <name type="scientific">Muraenolepis orangiensis</name>
    <name type="common">Patagonian moray cod</name>
    <dbReference type="NCBI Taxonomy" id="630683"/>
    <lineage>
        <taxon>Eukaryota</taxon>
        <taxon>Metazoa</taxon>
        <taxon>Chordata</taxon>
        <taxon>Craniata</taxon>
        <taxon>Vertebrata</taxon>
        <taxon>Euteleostomi</taxon>
        <taxon>Actinopterygii</taxon>
        <taxon>Neopterygii</taxon>
        <taxon>Teleostei</taxon>
        <taxon>Neoteleostei</taxon>
        <taxon>Acanthomorphata</taxon>
        <taxon>Zeiogadaria</taxon>
        <taxon>Gadariae</taxon>
        <taxon>Gadiformes</taxon>
        <taxon>Muraenolepidoidei</taxon>
        <taxon>Muraenolepididae</taxon>
        <taxon>Muraenolepis</taxon>
    </lineage>
</organism>
<evidence type="ECO:0000313" key="7">
    <source>
        <dbReference type="Proteomes" id="UP001148018"/>
    </source>
</evidence>
<keyword evidence="7" id="KW-1185">Reference proteome</keyword>
<sequence>MVHGSFHGEERLSRTFGNLREPQRNPTWLTEKNYLMSSQDDMRWLLHGVQTALHVFQVALGYMLMLCVMTYNVWIFLGVLMGSGLGYFLAFPLFGRLSAN</sequence>
<dbReference type="AlphaFoldDB" id="A0A9Q0INN2"/>
<proteinExistence type="inferred from homology"/>
<protein>
    <recommendedName>
        <fullName evidence="5">Copper transport protein</fullName>
    </recommendedName>
</protein>
<comment type="caution">
    <text evidence="6">The sequence shown here is derived from an EMBL/GenBank/DDBJ whole genome shotgun (WGS) entry which is preliminary data.</text>
</comment>
<evidence type="ECO:0000256" key="4">
    <source>
        <dbReference type="ARBA" id="ARBA00023136"/>
    </source>
</evidence>